<dbReference type="PANTHER" id="PTHR43173:SF34">
    <property type="entry name" value="ABC1 ATYPICAL KINASE-LIKE DOMAIN-CONTAINING PROTEIN"/>
    <property type="match status" value="1"/>
</dbReference>
<sequence>SSVIPVTALELLLVPEAEPWVAGPRRAGGQGAPTLPQALEVTANLCGGRLKASWFNIVLVFDARRVTLRSTTMHFQAVQTISRALVAEENRCGYLSEQVKGLLGRGNGPSCVTQSTRKHSTPSVVASPDSSPLVEPMRRHSSIDAASAAGQDLVATLTKVFTTLSEGPTTSLVVNNSVRVVITGHAEADSLMPAYGGPPLPLEASNCGMDATLDKTLLLVKAKADYPLVSPTTGAQAPSVVPSSDSQYSGPSGPTAAAPSSAHSQTARLVLDSLTSTKSLADVARALKIPQGTVLRIAKGLVSRGEARVIPVLQKSQILVPNPSAMPLTREDLLDFEVKFNSVEMIPRVMFEFSHGKPLMQVRESCEEIVPAKSFADLATWLLERDQLVHMALYLHYNPPLYVPRGLRSSSAPATAASIAGGPAQSRAGRKTFDATLRGREDVVEPLESDRIRHVIEALWQCNLPGGPDSLDVMFVLSVIQNCVRAHMDIDSIWYMLVREHFMDERKLVLMKELLTDARSDREYPRPLFTIYQAMPRLNRAGRASFGSTGARYLPLLMTVGGLGAVPAVAWHRVDRQDRDGFRRSLTFWSTALPAFAAYKAVEWYAESSPKSLRPSPDQASLLYESLHEKYSPVVRNATVALRGFYLKASQMMSLRDEFLPKQYLEWCRKMQDQAPVVMTFAEAEQVIKHELGITDVSEIFQLVDPHPVGSASIGQCYRGVLREEYGGHE</sequence>
<evidence type="ECO:0000313" key="3">
    <source>
        <dbReference type="EMBL" id="KAF4679965.1"/>
    </source>
</evidence>
<protein>
    <recommendedName>
        <fullName evidence="2">ABC1 atypical kinase-like domain-containing protein</fullName>
    </recommendedName>
</protein>
<dbReference type="Proteomes" id="UP000574390">
    <property type="component" value="Unassembled WGS sequence"/>
</dbReference>
<evidence type="ECO:0000259" key="2">
    <source>
        <dbReference type="Pfam" id="PF03109"/>
    </source>
</evidence>
<dbReference type="InterPro" id="IPR004147">
    <property type="entry name" value="ABC1_dom"/>
</dbReference>
<feature type="compositionally biased region" description="Low complexity" evidence="1">
    <location>
        <begin position="249"/>
        <end position="262"/>
    </location>
</feature>
<feature type="non-terminal residue" evidence="3">
    <location>
        <position position="1"/>
    </location>
</feature>
<name>A0A7J6N833_PEROL</name>
<dbReference type="AlphaFoldDB" id="A0A7J6N833"/>
<organism evidence="3 4">
    <name type="scientific">Perkinsus olseni</name>
    <name type="common">Perkinsus atlanticus</name>
    <dbReference type="NCBI Taxonomy" id="32597"/>
    <lineage>
        <taxon>Eukaryota</taxon>
        <taxon>Sar</taxon>
        <taxon>Alveolata</taxon>
        <taxon>Perkinsozoa</taxon>
        <taxon>Perkinsea</taxon>
        <taxon>Perkinsida</taxon>
        <taxon>Perkinsidae</taxon>
        <taxon>Perkinsus</taxon>
    </lineage>
</organism>
<evidence type="ECO:0000256" key="1">
    <source>
        <dbReference type="SAM" id="MobiDB-lite"/>
    </source>
</evidence>
<dbReference type="InterPro" id="IPR051130">
    <property type="entry name" value="Mito_struct-func_regulator"/>
</dbReference>
<gene>
    <name evidence="3" type="ORF">FOZ62_026782</name>
</gene>
<feature type="compositionally biased region" description="Polar residues" evidence="1">
    <location>
        <begin position="110"/>
        <end position="130"/>
    </location>
</feature>
<dbReference type="PANTHER" id="PTHR43173">
    <property type="entry name" value="ABC1 FAMILY PROTEIN"/>
    <property type="match status" value="1"/>
</dbReference>
<feature type="region of interest" description="Disordered" evidence="1">
    <location>
        <begin position="231"/>
        <end position="262"/>
    </location>
</feature>
<feature type="non-terminal residue" evidence="3">
    <location>
        <position position="730"/>
    </location>
</feature>
<dbReference type="EMBL" id="JABANM010037878">
    <property type="protein sequence ID" value="KAF4679965.1"/>
    <property type="molecule type" value="Genomic_DNA"/>
</dbReference>
<feature type="compositionally biased region" description="Polar residues" evidence="1">
    <location>
        <begin position="231"/>
        <end position="248"/>
    </location>
</feature>
<accession>A0A7J6N833</accession>
<feature type="region of interest" description="Disordered" evidence="1">
    <location>
        <begin position="108"/>
        <end position="135"/>
    </location>
</feature>
<feature type="domain" description="ABC1 atypical kinase-like" evidence="2">
    <location>
        <begin position="670"/>
        <end position="724"/>
    </location>
</feature>
<dbReference type="Pfam" id="PF03109">
    <property type="entry name" value="ABC1"/>
    <property type="match status" value="1"/>
</dbReference>
<comment type="caution">
    <text evidence="3">The sequence shown here is derived from an EMBL/GenBank/DDBJ whole genome shotgun (WGS) entry which is preliminary data.</text>
</comment>
<proteinExistence type="predicted"/>
<evidence type="ECO:0000313" key="4">
    <source>
        <dbReference type="Proteomes" id="UP000574390"/>
    </source>
</evidence>
<reference evidence="3 4" key="1">
    <citation type="submission" date="2020-04" db="EMBL/GenBank/DDBJ databases">
        <title>Perkinsus olseni comparative genomics.</title>
        <authorList>
            <person name="Bogema D.R."/>
        </authorList>
    </citation>
    <scope>NUCLEOTIDE SEQUENCE [LARGE SCALE GENOMIC DNA]</scope>
    <source>
        <strain evidence="3">ATCC PRA-205</strain>
    </source>
</reference>